<evidence type="ECO:0000256" key="9">
    <source>
        <dbReference type="SAM" id="Phobius"/>
    </source>
</evidence>
<accession>J3NNG6</accession>
<evidence type="ECO:0000313" key="14">
    <source>
        <dbReference type="Proteomes" id="UP000006039"/>
    </source>
</evidence>
<evidence type="ECO:0000256" key="8">
    <source>
        <dbReference type="SAM" id="MobiDB-lite"/>
    </source>
</evidence>
<feature type="transmembrane region" description="Helical" evidence="9">
    <location>
        <begin position="12"/>
        <end position="30"/>
    </location>
</feature>
<dbReference type="Pfam" id="PF01545">
    <property type="entry name" value="Cation_efflux"/>
    <property type="match status" value="1"/>
</dbReference>
<evidence type="ECO:0000256" key="3">
    <source>
        <dbReference type="ARBA" id="ARBA00022448"/>
    </source>
</evidence>
<dbReference type="RefSeq" id="XP_009218862.1">
    <property type="nucleotide sequence ID" value="XM_009220598.1"/>
</dbReference>
<feature type="transmembrane region" description="Helical" evidence="9">
    <location>
        <begin position="42"/>
        <end position="59"/>
    </location>
</feature>
<evidence type="ECO:0000256" key="1">
    <source>
        <dbReference type="ARBA" id="ARBA00004141"/>
    </source>
</evidence>
<feature type="transmembrane region" description="Helical" evidence="9">
    <location>
        <begin position="80"/>
        <end position="102"/>
    </location>
</feature>
<dbReference type="GO" id="GO:0006882">
    <property type="term" value="P:intracellular zinc ion homeostasis"/>
    <property type="evidence" value="ECO:0007669"/>
    <property type="project" value="TreeGrafter"/>
</dbReference>
<dbReference type="AlphaFoldDB" id="J3NNG6"/>
<proteinExistence type="inferred from homology"/>
<evidence type="ECO:0000259" key="10">
    <source>
        <dbReference type="Pfam" id="PF01545"/>
    </source>
</evidence>
<dbReference type="OrthoDB" id="9944568at2759"/>
<evidence type="ECO:0000256" key="2">
    <source>
        <dbReference type="ARBA" id="ARBA00008873"/>
    </source>
</evidence>
<evidence type="ECO:0000259" key="11">
    <source>
        <dbReference type="Pfam" id="PF16916"/>
    </source>
</evidence>
<keyword evidence="4 9" id="KW-0812">Transmembrane</keyword>
<feature type="compositionally biased region" description="Low complexity" evidence="8">
    <location>
        <begin position="346"/>
        <end position="360"/>
    </location>
</feature>
<dbReference type="GO" id="GO:0016020">
    <property type="term" value="C:membrane"/>
    <property type="evidence" value="ECO:0007669"/>
    <property type="project" value="UniProtKB-SubCell"/>
</dbReference>
<evidence type="ECO:0000313" key="13">
    <source>
        <dbReference type="EnsemblFungi" id="EJT77717"/>
    </source>
</evidence>
<dbReference type="SUPFAM" id="SSF161111">
    <property type="entry name" value="Cation efflux protein transmembrane domain-like"/>
    <property type="match status" value="1"/>
</dbReference>
<dbReference type="PANTHER" id="PTHR45820:SF5">
    <property type="entry name" value="DIFFUSION FACILITATOR FAMILY METAL ION TRANSPORTER, PUTATIVE-RELATED"/>
    <property type="match status" value="1"/>
</dbReference>
<feature type="region of interest" description="Disordered" evidence="8">
    <location>
        <begin position="333"/>
        <end position="362"/>
    </location>
</feature>
<dbReference type="EnsemblFungi" id="EJT77717">
    <property type="protein sequence ID" value="EJT77717"/>
    <property type="gene ID" value="GGTG_02822"/>
</dbReference>
<dbReference type="InterPro" id="IPR002524">
    <property type="entry name" value="Cation_efflux"/>
</dbReference>
<dbReference type="GeneID" id="20343280"/>
<feature type="transmembrane region" description="Helical" evidence="9">
    <location>
        <begin position="228"/>
        <end position="246"/>
    </location>
</feature>
<dbReference type="InterPro" id="IPR036837">
    <property type="entry name" value="Cation_efflux_CTD_sf"/>
</dbReference>
<dbReference type="HOGENOM" id="CLU_013430_4_0_1"/>
<protein>
    <submittedName>
        <fullName evidence="12">Cation efflux system protein czcD</fullName>
    </submittedName>
</protein>
<evidence type="ECO:0000313" key="12">
    <source>
        <dbReference type="EMBL" id="EJT77717.1"/>
    </source>
</evidence>
<dbReference type="PANTHER" id="PTHR45820">
    <property type="entry name" value="FI23527P1"/>
    <property type="match status" value="1"/>
</dbReference>
<dbReference type="GO" id="GO:0005385">
    <property type="term" value="F:zinc ion transmembrane transporter activity"/>
    <property type="evidence" value="ECO:0007669"/>
    <property type="project" value="TreeGrafter"/>
</dbReference>
<gene>
    <name evidence="13" type="primary">20343280</name>
    <name evidence="12" type="ORF">GGTG_02822</name>
</gene>
<dbReference type="InterPro" id="IPR027470">
    <property type="entry name" value="Cation_efflux_CTD"/>
</dbReference>
<evidence type="ECO:0000256" key="4">
    <source>
        <dbReference type="ARBA" id="ARBA00022692"/>
    </source>
</evidence>
<dbReference type="Pfam" id="PF16916">
    <property type="entry name" value="ZT_dimer"/>
    <property type="match status" value="1"/>
</dbReference>
<comment type="subcellular location">
    <subcellularLocation>
        <location evidence="1">Membrane</location>
        <topology evidence="1">Multi-pass membrane protein</topology>
    </subcellularLocation>
</comment>
<sequence>MAFSLSRKQRLTVAVIISSIFFMAELLVAFETRSLALLADSFHYINDMIGFAIALSAIHKLSERTRVPRRLSFGWKRASLIGAFFNGVFLLALGLSILLQSIERFVSVQTIQNAQHVFIMGCVGLGLNVLCVLVLHGEDSAQLQCTHSLTDDGDDCTRLATRPEAAPHAGHRHNLATTTADPQRPGRDLGMLGVMLHVAGDALNNLGVTVAALVIWKTESPARHYADPSVGIFIAVVILVTAVPLVRKSGEILLQSAPDNVDPDDVIHDLEKIPGVQSVHELRIWRLDQRETVASVHIMVEDEDICTFAEKAKTASECLHAYGIHTATIQPEVPPRLPSELPAAPPVSGTSGSSSTPAVSNSLKRSRGSCQLLCRGCQLGPDSVGGCR</sequence>
<keyword evidence="5" id="KW-0862">Zinc</keyword>
<dbReference type="Proteomes" id="UP000006039">
    <property type="component" value="Unassembled WGS sequence"/>
</dbReference>
<comment type="similarity">
    <text evidence="2">Belongs to the cation diffusion facilitator (CDF) transporter (TC 2.A.4) family. SLC30A subfamily.</text>
</comment>
<evidence type="ECO:0000256" key="6">
    <source>
        <dbReference type="ARBA" id="ARBA00022989"/>
    </source>
</evidence>
<reference evidence="13" key="4">
    <citation type="journal article" date="2015" name="G3 (Bethesda)">
        <title>Genome sequences of three phytopathogenic species of the Magnaporthaceae family of fungi.</title>
        <authorList>
            <person name="Okagaki L.H."/>
            <person name="Nunes C.C."/>
            <person name="Sailsbery J."/>
            <person name="Clay B."/>
            <person name="Brown D."/>
            <person name="John T."/>
            <person name="Oh Y."/>
            <person name="Young N."/>
            <person name="Fitzgerald M."/>
            <person name="Haas B.J."/>
            <person name="Zeng Q."/>
            <person name="Young S."/>
            <person name="Adiconis X."/>
            <person name="Fan L."/>
            <person name="Levin J.Z."/>
            <person name="Mitchell T.K."/>
            <person name="Okubara P.A."/>
            <person name="Farman M.L."/>
            <person name="Kohn L.M."/>
            <person name="Birren B."/>
            <person name="Ma L.-J."/>
            <person name="Dean R.A."/>
        </authorList>
    </citation>
    <scope>NUCLEOTIDE SEQUENCE</scope>
    <source>
        <strain evidence="13">R3-111a-1</strain>
    </source>
</reference>
<reference evidence="13" key="5">
    <citation type="submission" date="2018-04" db="UniProtKB">
        <authorList>
            <consortium name="EnsemblFungi"/>
        </authorList>
    </citation>
    <scope>IDENTIFICATION</scope>
    <source>
        <strain evidence="13">R3-111a-1</strain>
    </source>
</reference>
<reference evidence="12" key="2">
    <citation type="submission" date="2010-07" db="EMBL/GenBank/DDBJ databases">
        <authorList>
            <consortium name="The Broad Institute Genome Sequencing Platform"/>
            <consortium name="Broad Institute Genome Sequencing Center for Infectious Disease"/>
            <person name="Ma L.-J."/>
            <person name="Dead R."/>
            <person name="Young S."/>
            <person name="Zeng Q."/>
            <person name="Koehrsen M."/>
            <person name="Alvarado L."/>
            <person name="Berlin A."/>
            <person name="Chapman S.B."/>
            <person name="Chen Z."/>
            <person name="Freedman E."/>
            <person name="Gellesch M."/>
            <person name="Goldberg J."/>
            <person name="Griggs A."/>
            <person name="Gujja S."/>
            <person name="Heilman E.R."/>
            <person name="Heiman D."/>
            <person name="Hepburn T."/>
            <person name="Howarth C."/>
            <person name="Jen D."/>
            <person name="Larson L."/>
            <person name="Mehta T."/>
            <person name="Neiman D."/>
            <person name="Pearson M."/>
            <person name="Roberts A."/>
            <person name="Saif S."/>
            <person name="Shea T."/>
            <person name="Shenoy N."/>
            <person name="Sisk P."/>
            <person name="Stolte C."/>
            <person name="Sykes S."/>
            <person name="Walk T."/>
            <person name="White J."/>
            <person name="Yandava C."/>
            <person name="Haas B."/>
            <person name="Nusbaum C."/>
            <person name="Birren B."/>
        </authorList>
    </citation>
    <scope>NUCLEOTIDE SEQUENCE</scope>
    <source>
        <strain evidence="12">R3-111a-1</strain>
    </source>
</reference>
<keyword evidence="14" id="KW-1185">Reference proteome</keyword>
<reference evidence="12" key="3">
    <citation type="submission" date="2010-09" db="EMBL/GenBank/DDBJ databases">
        <title>Annotation of Gaeumannomyces graminis var. tritici R3-111a-1.</title>
        <authorList>
            <consortium name="The Broad Institute Genome Sequencing Platform"/>
            <person name="Ma L.-J."/>
            <person name="Dead R."/>
            <person name="Young S.K."/>
            <person name="Zeng Q."/>
            <person name="Gargeya S."/>
            <person name="Fitzgerald M."/>
            <person name="Haas B."/>
            <person name="Abouelleil A."/>
            <person name="Alvarado L."/>
            <person name="Arachchi H.M."/>
            <person name="Berlin A."/>
            <person name="Brown A."/>
            <person name="Chapman S.B."/>
            <person name="Chen Z."/>
            <person name="Dunbar C."/>
            <person name="Freedman E."/>
            <person name="Gearin G."/>
            <person name="Gellesch M."/>
            <person name="Goldberg J."/>
            <person name="Griggs A."/>
            <person name="Gujja S."/>
            <person name="Heiman D."/>
            <person name="Howarth C."/>
            <person name="Larson L."/>
            <person name="Lui A."/>
            <person name="MacDonald P.J.P."/>
            <person name="Mehta T."/>
            <person name="Montmayeur A."/>
            <person name="Murphy C."/>
            <person name="Neiman D."/>
            <person name="Pearson M."/>
            <person name="Priest M."/>
            <person name="Roberts A."/>
            <person name="Saif S."/>
            <person name="Shea T."/>
            <person name="Shenoy N."/>
            <person name="Sisk P."/>
            <person name="Stolte C."/>
            <person name="Sykes S."/>
            <person name="Yandava C."/>
            <person name="Wortman J."/>
            <person name="Nusbaum C."/>
            <person name="Birren B."/>
        </authorList>
    </citation>
    <scope>NUCLEOTIDE SEQUENCE</scope>
    <source>
        <strain evidence="12">R3-111a-1</strain>
    </source>
</reference>
<feature type="domain" description="Cation efflux protein cytoplasmic" evidence="11">
    <location>
        <begin position="258"/>
        <end position="332"/>
    </location>
</feature>
<reference evidence="14" key="1">
    <citation type="submission" date="2010-07" db="EMBL/GenBank/DDBJ databases">
        <title>The genome sequence of Gaeumannomyces graminis var. tritici strain R3-111a-1.</title>
        <authorList>
            <consortium name="The Broad Institute Genome Sequencing Platform"/>
            <person name="Ma L.-J."/>
            <person name="Dead R."/>
            <person name="Young S."/>
            <person name="Zeng Q."/>
            <person name="Koehrsen M."/>
            <person name="Alvarado L."/>
            <person name="Berlin A."/>
            <person name="Chapman S.B."/>
            <person name="Chen Z."/>
            <person name="Freedman E."/>
            <person name="Gellesch M."/>
            <person name="Goldberg J."/>
            <person name="Griggs A."/>
            <person name="Gujja S."/>
            <person name="Heilman E.R."/>
            <person name="Heiman D."/>
            <person name="Hepburn T."/>
            <person name="Howarth C."/>
            <person name="Jen D."/>
            <person name="Larson L."/>
            <person name="Mehta T."/>
            <person name="Neiman D."/>
            <person name="Pearson M."/>
            <person name="Roberts A."/>
            <person name="Saif S."/>
            <person name="Shea T."/>
            <person name="Shenoy N."/>
            <person name="Sisk P."/>
            <person name="Stolte C."/>
            <person name="Sykes S."/>
            <person name="Walk T."/>
            <person name="White J."/>
            <person name="Yandava C."/>
            <person name="Haas B."/>
            <person name="Nusbaum C."/>
            <person name="Birren B."/>
        </authorList>
    </citation>
    <scope>NUCLEOTIDE SEQUENCE [LARGE SCALE GENOMIC DNA]</scope>
    <source>
        <strain evidence="14">R3-111a-1</strain>
    </source>
</reference>
<dbReference type="Gene3D" id="1.20.1510.10">
    <property type="entry name" value="Cation efflux protein transmembrane domain"/>
    <property type="match status" value="1"/>
</dbReference>
<dbReference type="InterPro" id="IPR058533">
    <property type="entry name" value="Cation_efflux_TM"/>
</dbReference>
<dbReference type="eggNOG" id="KOG1483">
    <property type="taxonomic scope" value="Eukaryota"/>
</dbReference>
<name>J3NNG6_GAET3</name>
<dbReference type="STRING" id="644352.J3NNG6"/>
<keyword evidence="3" id="KW-0813">Transport</keyword>
<organism evidence="12">
    <name type="scientific">Gaeumannomyces tritici (strain R3-111a-1)</name>
    <name type="common">Wheat and barley take-all root rot fungus</name>
    <name type="synonym">Gaeumannomyces graminis var. tritici</name>
    <dbReference type="NCBI Taxonomy" id="644352"/>
    <lineage>
        <taxon>Eukaryota</taxon>
        <taxon>Fungi</taxon>
        <taxon>Dikarya</taxon>
        <taxon>Ascomycota</taxon>
        <taxon>Pezizomycotina</taxon>
        <taxon>Sordariomycetes</taxon>
        <taxon>Sordariomycetidae</taxon>
        <taxon>Magnaporthales</taxon>
        <taxon>Magnaporthaceae</taxon>
        <taxon>Gaeumannomyces</taxon>
    </lineage>
</organism>
<dbReference type="VEuPathDB" id="FungiDB:GGTG_02822"/>
<keyword evidence="7 9" id="KW-0472">Membrane</keyword>
<dbReference type="InterPro" id="IPR027469">
    <property type="entry name" value="Cation_efflux_TMD_sf"/>
</dbReference>
<dbReference type="SUPFAM" id="SSF160240">
    <property type="entry name" value="Cation efflux protein cytoplasmic domain-like"/>
    <property type="match status" value="1"/>
</dbReference>
<dbReference type="NCBIfam" id="TIGR01297">
    <property type="entry name" value="CDF"/>
    <property type="match status" value="1"/>
</dbReference>
<feature type="transmembrane region" description="Helical" evidence="9">
    <location>
        <begin position="194"/>
        <end position="216"/>
    </location>
</feature>
<feature type="transmembrane region" description="Helical" evidence="9">
    <location>
        <begin position="114"/>
        <end position="135"/>
    </location>
</feature>
<dbReference type="EMBL" id="GL385396">
    <property type="protein sequence ID" value="EJT77717.1"/>
    <property type="molecule type" value="Genomic_DNA"/>
</dbReference>
<evidence type="ECO:0000256" key="5">
    <source>
        <dbReference type="ARBA" id="ARBA00022833"/>
    </source>
</evidence>
<keyword evidence="6 9" id="KW-1133">Transmembrane helix</keyword>
<evidence type="ECO:0000256" key="7">
    <source>
        <dbReference type="ARBA" id="ARBA00023136"/>
    </source>
</evidence>
<feature type="domain" description="Cation efflux protein transmembrane" evidence="10">
    <location>
        <begin position="11"/>
        <end position="254"/>
    </location>
</feature>